<keyword evidence="13" id="KW-0325">Glycoprotein</keyword>
<evidence type="ECO:0000256" key="6">
    <source>
        <dbReference type="ARBA" id="ARBA00022723"/>
    </source>
</evidence>
<gene>
    <name evidence="15" type="ORF">ACFPOU_14105</name>
</gene>
<evidence type="ECO:0000313" key="16">
    <source>
        <dbReference type="Proteomes" id="UP001596031"/>
    </source>
</evidence>
<dbReference type="InterPro" id="IPR043538">
    <property type="entry name" value="XYLT"/>
</dbReference>
<evidence type="ECO:0000256" key="12">
    <source>
        <dbReference type="ARBA" id="ARBA00023157"/>
    </source>
</evidence>
<keyword evidence="3" id="KW-0328">Glycosyltransferase</keyword>
<evidence type="ECO:0000256" key="4">
    <source>
        <dbReference type="ARBA" id="ARBA00022679"/>
    </source>
</evidence>
<evidence type="ECO:0000256" key="10">
    <source>
        <dbReference type="ARBA" id="ARBA00023034"/>
    </source>
</evidence>
<evidence type="ECO:0000256" key="5">
    <source>
        <dbReference type="ARBA" id="ARBA00022692"/>
    </source>
</evidence>
<evidence type="ECO:0000256" key="1">
    <source>
        <dbReference type="ARBA" id="ARBA00004323"/>
    </source>
</evidence>
<comment type="caution">
    <text evidence="15">The sequence shown here is derived from an EMBL/GenBank/DDBJ whole genome shotgun (WGS) entry which is preliminary data.</text>
</comment>
<evidence type="ECO:0000256" key="3">
    <source>
        <dbReference type="ARBA" id="ARBA00022676"/>
    </source>
</evidence>
<keyword evidence="10" id="KW-0333">Golgi apparatus</keyword>
<keyword evidence="12" id="KW-1015">Disulfide bond</keyword>
<evidence type="ECO:0000256" key="11">
    <source>
        <dbReference type="ARBA" id="ARBA00023136"/>
    </source>
</evidence>
<keyword evidence="9" id="KW-1133">Transmembrane helix</keyword>
<organism evidence="15 16">
    <name type="scientific">Massilia jejuensis</name>
    <dbReference type="NCBI Taxonomy" id="648894"/>
    <lineage>
        <taxon>Bacteria</taxon>
        <taxon>Pseudomonadati</taxon>
        <taxon>Pseudomonadota</taxon>
        <taxon>Betaproteobacteria</taxon>
        <taxon>Burkholderiales</taxon>
        <taxon>Oxalobacteraceae</taxon>
        <taxon>Telluria group</taxon>
        <taxon>Massilia</taxon>
    </lineage>
</organism>
<evidence type="ECO:0000256" key="7">
    <source>
        <dbReference type="ARBA" id="ARBA00022824"/>
    </source>
</evidence>
<name>A0ABW0PJS2_9BURK</name>
<dbReference type="EMBL" id="JBHSMS010000040">
    <property type="protein sequence ID" value="MFC5512254.1"/>
    <property type="molecule type" value="Genomic_DNA"/>
</dbReference>
<evidence type="ECO:0000256" key="8">
    <source>
        <dbReference type="ARBA" id="ARBA00022968"/>
    </source>
</evidence>
<dbReference type="RefSeq" id="WP_379722279.1">
    <property type="nucleotide sequence ID" value="NZ_JBHSMS010000040.1"/>
</dbReference>
<keyword evidence="11" id="KW-0472">Membrane</keyword>
<evidence type="ECO:0000256" key="14">
    <source>
        <dbReference type="ARBA" id="ARBA00042865"/>
    </source>
</evidence>
<dbReference type="Pfam" id="PF02485">
    <property type="entry name" value="Branch"/>
    <property type="match status" value="1"/>
</dbReference>
<evidence type="ECO:0000256" key="13">
    <source>
        <dbReference type="ARBA" id="ARBA00023180"/>
    </source>
</evidence>
<evidence type="ECO:0000256" key="2">
    <source>
        <dbReference type="ARBA" id="ARBA00004648"/>
    </source>
</evidence>
<reference evidence="16" key="1">
    <citation type="journal article" date="2019" name="Int. J. Syst. Evol. Microbiol.">
        <title>The Global Catalogue of Microorganisms (GCM) 10K type strain sequencing project: providing services to taxonomists for standard genome sequencing and annotation.</title>
        <authorList>
            <consortium name="The Broad Institute Genomics Platform"/>
            <consortium name="The Broad Institute Genome Sequencing Center for Infectious Disease"/>
            <person name="Wu L."/>
            <person name="Ma J."/>
        </authorList>
    </citation>
    <scope>NUCLEOTIDE SEQUENCE [LARGE SCALE GENOMIC DNA]</scope>
    <source>
        <strain evidence="16">CCUG 38813</strain>
    </source>
</reference>
<protein>
    <recommendedName>
        <fullName evidence="14">Peptide O-xylosyltransferase</fullName>
    </recommendedName>
</protein>
<keyword evidence="5" id="KW-0812">Transmembrane</keyword>
<dbReference type="PANTHER" id="PTHR46025:SF3">
    <property type="entry name" value="XYLOSYLTRANSFERASE OXT"/>
    <property type="match status" value="1"/>
</dbReference>
<dbReference type="PANTHER" id="PTHR46025">
    <property type="entry name" value="XYLOSYLTRANSFERASE OXT"/>
    <property type="match status" value="1"/>
</dbReference>
<keyword evidence="7" id="KW-0256">Endoplasmic reticulum</keyword>
<proteinExistence type="predicted"/>
<dbReference type="InterPro" id="IPR003406">
    <property type="entry name" value="Glyco_trans_14"/>
</dbReference>
<dbReference type="Proteomes" id="UP001596031">
    <property type="component" value="Unassembled WGS sequence"/>
</dbReference>
<sequence>MKQVFLIHAHKDLAQLNALLARLRDPDFVLYVHLDRKWKVDPGDVDPRAHRIDPRLDVRWGSYGQVRATLASLRQVLAREPAFDKLSFLSAQDYPVLSNAALKRELAAHADVELIDAVPIGPAGWPADYRYQYFYSEGSALPRRLACALANRALRLARRTRSFPAGLYPYGGSTWWALSRPCLAALLARVELEPGLARFFRTVLCPDEMFFQTLLMASPFAGRVLARNYRYVQWPAGTARNPQVLVEADLERIRASGAHFCRKLDSARSAGLRARLDAGAGA</sequence>
<accession>A0ABW0PJS2</accession>
<keyword evidence="4" id="KW-0808">Transferase</keyword>
<evidence type="ECO:0000256" key="9">
    <source>
        <dbReference type="ARBA" id="ARBA00022989"/>
    </source>
</evidence>
<comment type="subcellular location">
    <subcellularLocation>
        <location evidence="2">Endoplasmic reticulum membrane</location>
        <topology evidence="2">Single-pass type II membrane protein</topology>
    </subcellularLocation>
    <subcellularLocation>
        <location evidence="1">Golgi apparatus membrane</location>
        <topology evidence="1">Single-pass type II membrane protein</topology>
    </subcellularLocation>
</comment>
<keyword evidence="6" id="KW-0479">Metal-binding</keyword>
<keyword evidence="8" id="KW-0735">Signal-anchor</keyword>
<evidence type="ECO:0000313" key="15">
    <source>
        <dbReference type="EMBL" id="MFC5512254.1"/>
    </source>
</evidence>
<keyword evidence="16" id="KW-1185">Reference proteome</keyword>